<dbReference type="Proteomes" id="UP000697107">
    <property type="component" value="Unassembled WGS sequence"/>
</dbReference>
<dbReference type="EMBL" id="RCMG01000221">
    <property type="protein sequence ID" value="KAG2859314.1"/>
    <property type="molecule type" value="Genomic_DNA"/>
</dbReference>
<dbReference type="Proteomes" id="UP000735874">
    <property type="component" value="Unassembled WGS sequence"/>
</dbReference>
<gene>
    <name evidence="6" type="ORF">JG687_00013649</name>
    <name evidence="7" type="ORF">PC110_g9665</name>
    <name evidence="1" type="ORF">PC113_g9044</name>
    <name evidence="2" type="ORF">PC115_g19671</name>
    <name evidence="3" type="ORF">PC117_g19489</name>
    <name evidence="4" type="ORF">PC118_g19886</name>
    <name evidence="5" type="ORF">PC129_g14100</name>
</gene>
<proteinExistence type="predicted"/>
<dbReference type="Proteomes" id="UP000774804">
    <property type="component" value="Unassembled WGS sequence"/>
</dbReference>
<dbReference type="EMBL" id="RCMI01001147">
    <property type="protein sequence ID" value="KAG2889727.1"/>
    <property type="molecule type" value="Genomic_DNA"/>
</dbReference>
<evidence type="ECO:0000313" key="5">
    <source>
        <dbReference type="EMBL" id="KAG3215012.1"/>
    </source>
</evidence>
<evidence type="ECO:0000313" key="3">
    <source>
        <dbReference type="EMBL" id="KAG2910163.1"/>
    </source>
</evidence>
<dbReference type="EMBL" id="JAENGZ010001021">
    <property type="protein sequence ID" value="KAG6951376.1"/>
    <property type="molecule type" value="Genomic_DNA"/>
</dbReference>
<evidence type="ECO:0000313" key="8">
    <source>
        <dbReference type="Proteomes" id="UP000251314"/>
    </source>
</evidence>
<evidence type="ECO:0000313" key="1">
    <source>
        <dbReference type="EMBL" id="KAG2859314.1"/>
    </source>
</evidence>
<sequence length="168" mass="19298">MVGALYHLTWSFGGVTLGWEGMRLEVSGASLRATTCWAFLQAEDQAREQQCLEWLPYVNLADLRVHYGGTGTITKTVDFRRLRMLGTQMQDVIHWRCHGGGRITVMLLIQRRQREPAVQEGTEQLVNVLVSNFPRLLYAWVHRNDLLMQATPEDHPSLSQYRRSTQLS</sequence>
<reference evidence="1" key="2">
    <citation type="submission" date="2018-10" db="EMBL/GenBank/DDBJ databases">
        <title>Effector identification in a new, highly contiguous assembly of the strawberry crown rot pathogen Phytophthora cactorum.</title>
        <authorList>
            <person name="Armitage A.D."/>
            <person name="Nellist C.F."/>
            <person name="Bates H."/>
            <person name="Vickerstaff R.J."/>
            <person name="Harrison R.J."/>
        </authorList>
    </citation>
    <scope>NUCLEOTIDE SEQUENCE</scope>
    <source>
        <strain evidence="1">15-7</strain>
        <strain evidence="2">4032</strain>
        <strain evidence="3">4040</strain>
        <strain evidence="4">P415</strain>
        <strain evidence="5">P421</strain>
    </source>
</reference>
<dbReference type="EMBL" id="RCMK01000851">
    <property type="protein sequence ID" value="KAG2910163.1"/>
    <property type="molecule type" value="Genomic_DNA"/>
</dbReference>
<keyword evidence="8" id="KW-1185">Reference proteome</keyword>
<dbReference type="EMBL" id="RCML01001131">
    <property type="protein sequence ID" value="KAG2965197.1"/>
    <property type="molecule type" value="Genomic_DNA"/>
</dbReference>
<dbReference type="AlphaFoldDB" id="A0A329SBI1"/>
<dbReference type="Proteomes" id="UP000688947">
    <property type="component" value="Unassembled WGS sequence"/>
</dbReference>
<comment type="caution">
    <text evidence="7">The sequence shown here is derived from an EMBL/GenBank/DDBJ whole genome shotgun (WGS) entry which is preliminary data.</text>
</comment>
<evidence type="ECO:0000313" key="2">
    <source>
        <dbReference type="EMBL" id="KAG2889727.1"/>
    </source>
</evidence>
<dbReference type="Proteomes" id="UP000736787">
    <property type="component" value="Unassembled WGS sequence"/>
</dbReference>
<name>A0A329SBI1_9STRA</name>
<dbReference type="Proteomes" id="UP000760860">
    <property type="component" value="Unassembled WGS sequence"/>
</dbReference>
<dbReference type="Proteomes" id="UP000251314">
    <property type="component" value="Unassembled WGS sequence"/>
</dbReference>
<organism evidence="7 8">
    <name type="scientific">Phytophthora cactorum</name>
    <dbReference type="NCBI Taxonomy" id="29920"/>
    <lineage>
        <taxon>Eukaryota</taxon>
        <taxon>Sar</taxon>
        <taxon>Stramenopiles</taxon>
        <taxon>Oomycota</taxon>
        <taxon>Peronosporomycetes</taxon>
        <taxon>Peronosporales</taxon>
        <taxon>Peronosporaceae</taxon>
        <taxon>Phytophthora</taxon>
    </lineage>
</organism>
<evidence type="ECO:0000313" key="6">
    <source>
        <dbReference type="EMBL" id="KAG6951376.1"/>
    </source>
</evidence>
<dbReference type="EMBL" id="MJFZ01000216">
    <property type="protein sequence ID" value="RAW34010.1"/>
    <property type="molecule type" value="Genomic_DNA"/>
</dbReference>
<dbReference type="OrthoDB" id="130259at2759"/>
<protein>
    <submittedName>
        <fullName evidence="7">Uncharacterized protein</fullName>
    </submittedName>
</protein>
<dbReference type="VEuPathDB" id="FungiDB:PC110_g9665"/>
<evidence type="ECO:0000313" key="7">
    <source>
        <dbReference type="EMBL" id="RAW34010.1"/>
    </source>
</evidence>
<reference evidence="6" key="3">
    <citation type="submission" date="2021-01" db="EMBL/GenBank/DDBJ databases">
        <title>Phytophthora aleatoria, a newly-described species from Pinus radiata is distinct from Phytophthora cactorum isolates based on comparative genomics.</title>
        <authorList>
            <person name="Mcdougal R."/>
            <person name="Panda P."/>
            <person name="Williams N."/>
            <person name="Studholme D.J."/>
        </authorList>
    </citation>
    <scope>NUCLEOTIDE SEQUENCE</scope>
    <source>
        <strain evidence="6">NZFS 3830</strain>
    </source>
</reference>
<evidence type="ECO:0000313" key="4">
    <source>
        <dbReference type="EMBL" id="KAG2965197.1"/>
    </source>
</evidence>
<dbReference type="EMBL" id="RCMV01000591">
    <property type="protein sequence ID" value="KAG3215012.1"/>
    <property type="molecule type" value="Genomic_DNA"/>
</dbReference>
<accession>A0A329SBI1</accession>
<reference evidence="7 8" key="1">
    <citation type="submission" date="2018-01" db="EMBL/GenBank/DDBJ databases">
        <title>Draft genome of the strawberry crown rot pathogen Phytophthora cactorum.</title>
        <authorList>
            <person name="Armitage A.D."/>
            <person name="Lysoe E."/>
            <person name="Nellist C.F."/>
            <person name="Harrison R.J."/>
            <person name="Brurberg M.B."/>
        </authorList>
    </citation>
    <scope>NUCLEOTIDE SEQUENCE [LARGE SCALE GENOMIC DNA]</scope>
    <source>
        <strain evidence="7 8">10300</strain>
    </source>
</reference>